<gene>
    <name evidence="2" type="ORF">UFOPK2582_01468</name>
</gene>
<dbReference type="PRINTS" id="PR00081">
    <property type="entry name" value="GDHRDH"/>
</dbReference>
<comment type="similarity">
    <text evidence="1">Belongs to the short-chain dehydrogenases/reductases (SDR) family.</text>
</comment>
<organism evidence="2">
    <name type="scientific">freshwater metagenome</name>
    <dbReference type="NCBI Taxonomy" id="449393"/>
    <lineage>
        <taxon>unclassified sequences</taxon>
        <taxon>metagenomes</taxon>
        <taxon>ecological metagenomes</taxon>
    </lineage>
</organism>
<reference evidence="2" key="1">
    <citation type="submission" date="2020-05" db="EMBL/GenBank/DDBJ databases">
        <authorList>
            <person name="Chiriac C."/>
            <person name="Salcher M."/>
            <person name="Ghai R."/>
            <person name="Kavagutti S V."/>
        </authorList>
    </citation>
    <scope>NUCLEOTIDE SEQUENCE</scope>
</reference>
<proteinExistence type="inferred from homology"/>
<dbReference type="InterPro" id="IPR002347">
    <property type="entry name" value="SDR_fam"/>
</dbReference>
<dbReference type="Gene3D" id="3.40.50.720">
    <property type="entry name" value="NAD(P)-binding Rossmann-like Domain"/>
    <property type="match status" value="1"/>
</dbReference>
<dbReference type="PANTHER" id="PTHR42879:SF6">
    <property type="entry name" value="NADPH-DEPENDENT REDUCTASE BACG"/>
    <property type="match status" value="1"/>
</dbReference>
<dbReference type="Pfam" id="PF13561">
    <property type="entry name" value="adh_short_C2"/>
    <property type="match status" value="1"/>
</dbReference>
<dbReference type="InterPro" id="IPR050259">
    <property type="entry name" value="SDR"/>
</dbReference>
<name>A0A6J6QM03_9ZZZZ</name>
<dbReference type="InterPro" id="IPR036291">
    <property type="entry name" value="NAD(P)-bd_dom_sf"/>
</dbReference>
<accession>A0A6J6QM03</accession>
<evidence type="ECO:0000313" key="2">
    <source>
        <dbReference type="EMBL" id="CAB4711889.1"/>
    </source>
</evidence>
<protein>
    <submittedName>
        <fullName evidence="2">Unannotated protein</fullName>
    </submittedName>
</protein>
<dbReference type="AlphaFoldDB" id="A0A6J6QM03"/>
<evidence type="ECO:0000256" key="1">
    <source>
        <dbReference type="ARBA" id="ARBA00006484"/>
    </source>
</evidence>
<sequence length="249" mass="24663">MDLGIKGRRAAVAAGSAGLGLATAQALVNEGAQVAICGRDPERLAAAVASLGPSAIGIQADMSTSAGAQGFAQAAAEALGGHIQILVANAGGPPPGVATATSVEQYRSALELNCLSTIALALEAVPAMREEGWGRILAITSIGARQPIAFLAASTAARVATTAFIKNLATEVAIDGVTANTIQPGTHKTARNADLSAEQSAELLQSIPAGKLGNATDFGSVAAFLCSDMANFVCGASIIVDGGASRGLQ</sequence>
<dbReference type="SUPFAM" id="SSF51735">
    <property type="entry name" value="NAD(P)-binding Rossmann-fold domains"/>
    <property type="match status" value="1"/>
</dbReference>
<dbReference type="PANTHER" id="PTHR42879">
    <property type="entry name" value="3-OXOACYL-(ACYL-CARRIER-PROTEIN) REDUCTASE"/>
    <property type="match status" value="1"/>
</dbReference>
<dbReference type="EMBL" id="CAEZXS010000218">
    <property type="protein sequence ID" value="CAB4711889.1"/>
    <property type="molecule type" value="Genomic_DNA"/>
</dbReference>